<evidence type="ECO:0000313" key="3">
    <source>
        <dbReference type="Proteomes" id="UP000630718"/>
    </source>
</evidence>
<proteinExistence type="predicted"/>
<dbReference type="Proteomes" id="UP000630718">
    <property type="component" value="Unassembled WGS sequence"/>
</dbReference>
<evidence type="ECO:0000256" key="1">
    <source>
        <dbReference type="SAM" id="MobiDB-lite"/>
    </source>
</evidence>
<feature type="compositionally biased region" description="Low complexity" evidence="1">
    <location>
        <begin position="70"/>
        <end position="79"/>
    </location>
</feature>
<keyword evidence="3" id="KW-1185">Reference proteome</keyword>
<feature type="compositionally biased region" description="Basic and acidic residues" evidence="1">
    <location>
        <begin position="88"/>
        <end position="112"/>
    </location>
</feature>
<protein>
    <submittedName>
        <fullName evidence="2">Uncharacterized protein</fullName>
    </submittedName>
</protein>
<feature type="region of interest" description="Disordered" evidence="1">
    <location>
        <begin position="1"/>
        <end position="113"/>
    </location>
</feature>
<reference evidence="2" key="2">
    <citation type="submission" date="2020-09" db="EMBL/GenBank/DDBJ databases">
        <authorList>
            <person name="Sun Q."/>
            <person name="Ohkuma M."/>
        </authorList>
    </citation>
    <scope>NUCLEOTIDE SEQUENCE</scope>
    <source>
        <strain evidence="2">JCM 4477</strain>
    </source>
</reference>
<accession>A0A919E1S9</accession>
<comment type="caution">
    <text evidence="2">The sequence shown here is derived from an EMBL/GenBank/DDBJ whole genome shotgun (WGS) entry which is preliminary data.</text>
</comment>
<organism evidence="2 3">
    <name type="scientific">Streptomyces fumanus</name>
    <dbReference type="NCBI Taxonomy" id="67302"/>
    <lineage>
        <taxon>Bacteria</taxon>
        <taxon>Bacillati</taxon>
        <taxon>Actinomycetota</taxon>
        <taxon>Actinomycetes</taxon>
        <taxon>Kitasatosporales</taxon>
        <taxon>Streptomycetaceae</taxon>
        <taxon>Streptomyces</taxon>
    </lineage>
</organism>
<reference evidence="2" key="1">
    <citation type="journal article" date="2014" name="Int. J. Syst. Evol. Microbiol.">
        <title>Complete genome sequence of Corynebacterium casei LMG S-19264T (=DSM 44701T), isolated from a smear-ripened cheese.</title>
        <authorList>
            <consortium name="US DOE Joint Genome Institute (JGI-PGF)"/>
            <person name="Walter F."/>
            <person name="Albersmeier A."/>
            <person name="Kalinowski J."/>
            <person name="Ruckert C."/>
        </authorList>
    </citation>
    <scope>NUCLEOTIDE SEQUENCE</scope>
    <source>
        <strain evidence="2">JCM 4477</strain>
    </source>
</reference>
<dbReference type="AlphaFoldDB" id="A0A919E1S9"/>
<name>A0A919E1S9_9ACTN</name>
<dbReference type="EMBL" id="BNBI01000005">
    <property type="protein sequence ID" value="GHF01670.1"/>
    <property type="molecule type" value="Genomic_DNA"/>
</dbReference>
<gene>
    <name evidence="2" type="ORF">GCM10018772_28190</name>
</gene>
<evidence type="ECO:0000313" key="2">
    <source>
        <dbReference type="EMBL" id="GHF01670.1"/>
    </source>
</evidence>
<sequence>MAARVRRVSGLAADTTGVLSTEGLRSASRCVGGACGRREAGGGGHGDGPPGTDRGAGAPPVPRVSDARADGATAGAGRAQQIDVPAGGEHRQRSAGTAERHHDPPLLDEKRPVIPSFPTGLIGIVAEGDGIPKGCSA</sequence>